<sequence length="288" mass="30940">MRPVKTAAVVHDLSGVGRCALTVVLPVLSAMGVQACPVPTAVLSTHTGGFDGIASVDLTDLMGPYLAHWRRLNMRFDAVYSGYLANCAQAEHVLSLMRWQKCLNVVDPVMGDEGEMYSALPREIPAEMRRLCAAADVITPNLTEAALLLDEPFSAAPRTGGEVDALLRRLLALGARSVVLTSVPMEDGSMANAWMEAGGRLRGEMRFHPLPIHYPGTGDLFASVLTGALLRGEGLQAAVRRAAGYIYRAMEITNAVGSEPRMGVQFEKTLHELTFNTDCDTVKGGDTI</sequence>
<evidence type="ECO:0000256" key="3">
    <source>
        <dbReference type="ARBA" id="ARBA00022741"/>
    </source>
</evidence>
<dbReference type="GO" id="GO:0005524">
    <property type="term" value="F:ATP binding"/>
    <property type="evidence" value="ECO:0007669"/>
    <property type="project" value="UniProtKB-KW"/>
</dbReference>
<name>A0A9D1K6Y5_9FIRM</name>
<dbReference type="Pfam" id="PF08543">
    <property type="entry name" value="Phos_pyr_kin"/>
    <property type="match status" value="1"/>
</dbReference>
<evidence type="ECO:0000259" key="7">
    <source>
        <dbReference type="Pfam" id="PF08543"/>
    </source>
</evidence>
<keyword evidence="5" id="KW-0067">ATP-binding</keyword>
<evidence type="ECO:0000256" key="5">
    <source>
        <dbReference type="ARBA" id="ARBA00022840"/>
    </source>
</evidence>
<dbReference type="GO" id="GO:0008972">
    <property type="term" value="F:phosphomethylpyrimidine kinase activity"/>
    <property type="evidence" value="ECO:0007669"/>
    <property type="project" value="TreeGrafter"/>
</dbReference>
<keyword evidence="6" id="KW-0784">Thiamine biosynthesis</keyword>
<proteinExistence type="predicted"/>
<feature type="domain" description="Pyridoxamine kinase/Phosphomethylpyrimidine kinase" evidence="7">
    <location>
        <begin position="27"/>
        <end position="257"/>
    </location>
</feature>
<dbReference type="CDD" id="cd01173">
    <property type="entry name" value="pyridoxal_pyridoxamine_kinase"/>
    <property type="match status" value="1"/>
</dbReference>
<evidence type="ECO:0000256" key="1">
    <source>
        <dbReference type="ARBA" id="ARBA00012104"/>
    </source>
</evidence>
<keyword evidence="3" id="KW-0547">Nucleotide-binding</keyword>
<dbReference type="EMBL" id="DVJN01000098">
    <property type="protein sequence ID" value="HIS92353.1"/>
    <property type="molecule type" value="Genomic_DNA"/>
</dbReference>
<dbReference type="InterPro" id="IPR029056">
    <property type="entry name" value="Ribokinase-like"/>
</dbReference>
<dbReference type="GO" id="GO:0005829">
    <property type="term" value="C:cytosol"/>
    <property type="evidence" value="ECO:0007669"/>
    <property type="project" value="TreeGrafter"/>
</dbReference>
<dbReference type="EC" id="2.7.1.35" evidence="1"/>
<evidence type="ECO:0000256" key="2">
    <source>
        <dbReference type="ARBA" id="ARBA00022679"/>
    </source>
</evidence>
<dbReference type="GO" id="GO:0008902">
    <property type="term" value="F:hydroxymethylpyrimidine kinase activity"/>
    <property type="evidence" value="ECO:0007669"/>
    <property type="project" value="TreeGrafter"/>
</dbReference>
<reference evidence="8" key="1">
    <citation type="submission" date="2020-10" db="EMBL/GenBank/DDBJ databases">
        <authorList>
            <person name="Gilroy R."/>
        </authorList>
    </citation>
    <scope>NUCLEOTIDE SEQUENCE</scope>
    <source>
        <strain evidence="8">13766</strain>
    </source>
</reference>
<comment type="caution">
    <text evidence="8">The sequence shown here is derived from an EMBL/GenBank/DDBJ whole genome shotgun (WGS) entry which is preliminary data.</text>
</comment>
<dbReference type="SUPFAM" id="SSF53613">
    <property type="entry name" value="Ribokinase-like"/>
    <property type="match status" value="1"/>
</dbReference>
<dbReference type="AlphaFoldDB" id="A0A9D1K6Y5"/>
<gene>
    <name evidence="8" type="ORF">IAA84_04980</name>
</gene>
<dbReference type="InterPro" id="IPR013749">
    <property type="entry name" value="PM/HMP-P_kinase-1"/>
</dbReference>
<organism evidence="8 9">
    <name type="scientific">Candidatus Alectryocaccomicrobium excrementavium</name>
    <dbReference type="NCBI Taxonomy" id="2840668"/>
    <lineage>
        <taxon>Bacteria</taxon>
        <taxon>Bacillati</taxon>
        <taxon>Bacillota</taxon>
        <taxon>Clostridia</taxon>
        <taxon>Candidatus Alectryocaccomicrobium</taxon>
    </lineage>
</organism>
<dbReference type="InterPro" id="IPR004625">
    <property type="entry name" value="PyrdxlKinase"/>
</dbReference>
<dbReference type="NCBIfam" id="NF005491">
    <property type="entry name" value="PRK07105.1"/>
    <property type="match status" value="1"/>
</dbReference>
<dbReference type="Gene3D" id="3.40.1190.20">
    <property type="match status" value="1"/>
</dbReference>
<dbReference type="GO" id="GO:0008478">
    <property type="term" value="F:pyridoxal kinase activity"/>
    <property type="evidence" value="ECO:0007669"/>
    <property type="project" value="UniProtKB-EC"/>
</dbReference>
<dbReference type="PANTHER" id="PTHR20858">
    <property type="entry name" value="PHOSPHOMETHYLPYRIMIDINE KINASE"/>
    <property type="match status" value="1"/>
</dbReference>
<evidence type="ECO:0000313" key="8">
    <source>
        <dbReference type="EMBL" id="HIS92353.1"/>
    </source>
</evidence>
<evidence type="ECO:0000313" key="9">
    <source>
        <dbReference type="Proteomes" id="UP000824140"/>
    </source>
</evidence>
<evidence type="ECO:0000256" key="6">
    <source>
        <dbReference type="ARBA" id="ARBA00022977"/>
    </source>
</evidence>
<dbReference type="PANTHER" id="PTHR20858:SF17">
    <property type="entry name" value="HYDROXYMETHYLPYRIMIDINE_PHOSPHOMETHYLPYRIMIDINE KINASE THI20-RELATED"/>
    <property type="match status" value="1"/>
</dbReference>
<keyword evidence="4 8" id="KW-0418">Kinase</keyword>
<keyword evidence="2 8" id="KW-0808">Transferase</keyword>
<dbReference type="Proteomes" id="UP000824140">
    <property type="component" value="Unassembled WGS sequence"/>
</dbReference>
<accession>A0A9D1K6Y5</accession>
<evidence type="ECO:0000256" key="4">
    <source>
        <dbReference type="ARBA" id="ARBA00022777"/>
    </source>
</evidence>
<dbReference type="GO" id="GO:0009228">
    <property type="term" value="P:thiamine biosynthetic process"/>
    <property type="evidence" value="ECO:0007669"/>
    <property type="project" value="UniProtKB-KW"/>
</dbReference>
<protein>
    <recommendedName>
        <fullName evidence="1">pyridoxal kinase</fullName>
        <ecNumber evidence="1">2.7.1.35</ecNumber>
    </recommendedName>
</protein>
<dbReference type="GO" id="GO:0009443">
    <property type="term" value="P:pyridoxal 5'-phosphate salvage"/>
    <property type="evidence" value="ECO:0007669"/>
    <property type="project" value="InterPro"/>
</dbReference>
<reference evidence="8" key="2">
    <citation type="journal article" date="2021" name="PeerJ">
        <title>Extensive microbial diversity within the chicken gut microbiome revealed by metagenomics and culture.</title>
        <authorList>
            <person name="Gilroy R."/>
            <person name="Ravi A."/>
            <person name="Getino M."/>
            <person name="Pursley I."/>
            <person name="Horton D.L."/>
            <person name="Alikhan N.F."/>
            <person name="Baker D."/>
            <person name="Gharbi K."/>
            <person name="Hall N."/>
            <person name="Watson M."/>
            <person name="Adriaenssens E.M."/>
            <person name="Foster-Nyarko E."/>
            <person name="Jarju S."/>
            <person name="Secka A."/>
            <person name="Antonio M."/>
            <person name="Oren A."/>
            <person name="Chaudhuri R.R."/>
            <person name="La Ragione R."/>
            <person name="Hildebrand F."/>
            <person name="Pallen M.J."/>
        </authorList>
    </citation>
    <scope>NUCLEOTIDE SEQUENCE</scope>
    <source>
        <strain evidence="8">13766</strain>
    </source>
</reference>